<dbReference type="CDD" id="cd03293">
    <property type="entry name" value="ABC_NrtD_SsuB_transporters"/>
    <property type="match status" value="1"/>
</dbReference>
<reference evidence="9" key="1">
    <citation type="submission" date="2017-09" db="EMBL/GenBank/DDBJ databases">
        <title>FDA dAtabase for Regulatory Grade micrObial Sequences (FDA-ARGOS): Supporting development and validation of Infectious Disease Dx tests.</title>
        <authorList>
            <person name="Minogue T."/>
            <person name="Wolcott M."/>
            <person name="Wasieloski L."/>
            <person name="Aguilar W."/>
            <person name="Moore D."/>
            <person name="Tallon L."/>
            <person name="Sadzewicz L."/>
            <person name="Ott S."/>
            <person name="Zhao X."/>
            <person name="Nagaraj S."/>
            <person name="Vavikolanu K."/>
            <person name="Aluvathingal J."/>
            <person name="Nadendla S."/>
            <person name="Sichtig H."/>
        </authorList>
    </citation>
    <scope>NUCLEOTIDE SEQUENCE [LARGE SCALE GENOMIC DNA]</scope>
    <source>
        <strain evidence="9">FDAARGOS_390</strain>
    </source>
</reference>
<dbReference type="EMBL" id="PDDY01000001">
    <property type="protein sequence ID" value="PEH42337.1"/>
    <property type="molecule type" value="Genomic_DNA"/>
</dbReference>
<evidence type="ECO:0000256" key="1">
    <source>
        <dbReference type="ARBA" id="ARBA00005417"/>
    </source>
</evidence>
<sequence length="262" mass="27780">MSGARLTIDGLALRYPNRAVLQALSLRVEPGESVALLGPSGCGKSSLLRAIAGLTAPSAGRIELDGEAVKGPRADIALAFQHPALLPWLDVERNVAFGLDFKHQPRLTRAAREARVTAALRAVGLEHARHWRPAQLSGGMAQRAALARSLAREPRVLLLDEPFGALDEVTRAGMQDLFVEVARRTGATALLVTHDIDEALRVADRVLLLGNGGRLAGDWPVDVPAPRDAQLPALGALRIPILAALHATMQPAAATPAYTMDA</sequence>
<dbReference type="PROSITE" id="PS50893">
    <property type="entry name" value="ABC_TRANSPORTER_2"/>
    <property type="match status" value="1"/>
</dbReference>
<evidence type="ECO:0000259" key="7">
    <source>
        <dbReference type="PROSITE" id="PS50893"/>
    </source>
</evidence>
<evidence type="ECO:0000256" key="2">
    <source>
        <dbReference type="ARBA" id="ARBA00022448"/>
    </source>
</evidence>
<evidence type="ECO:0000256" key="3">
    <source>
        <dbReference type="ARBA" id="ARBA00022475"/>
    </source>
</evidence>
<dbReference type="AlphaFoldDB" id="A0A2A7SF98"/>
<dbReference type="RefSeq" id="WP_098152133.1">
    <property type="nucleotide sequence ID" value="NZ_CADEQH010000001.1"/>
</dbReference>
<dbReference type="Gene3D" id="3.40.50.300">
    <property type="entry name" value="P-loop containing nucleotide triphosphate hydrolases"/>
    <property type="match status" value="1"/>
</dbReference>
<dbReference type="InterPro" id="IPR027417">
    <property type="entry name" value="P-loop_NTPase"/>
</dbReference>
<dbReference type="PANTHER" id="PTHR42788">
    <property type="entry name" value="TAURINE IMPORT ATP-BINDING PROTEIN-RELATED"/>
    <property type="match status" value="1"/>
</dbReference>
<dbReference type="Pfam" id="PF00005">
    <property type="entry name" value="ABC_tran"/>
    <property type="match status" value="1"/>
</dbReference>
<dbReference type="PANTHER" id="PTHR42788:SF19">
    <property type="entry name" value="ALIPHATIC SULFONATES IMPORT ATP-BINDING PROTEIN SSUB 2"/>
    <property type="match status" value="1"/>
</dbReference>
<dbReference type="InterPro" id="IPR050166">
    <property type="entry name" value="ABC_transporter_ATP-bind"/>
</dbReference>
<dbReference type="SMART" id="SM00382">
    <property type="entry name" value="AAA"/>
    <property type="match status" value="1"/>
</dbReference>
<keyword evidence="2" id="KW-0813">Transport</keyword>
<name>A0A2A7SF98_BURGA</name>
<comment type="similarity">
    <text evidence="1">Belongs to the ABC transporter superfamily.</text>
</comment>
<proteinExistence type="inferred from homology"/>
<keyword evidence="4" id="KW-0472">Membrane</keyword>
<keyword evidence="3" id="KW-1003">Cell membrane</keyword>
<dbReference type="SUPFAM" id="SSF52540">
    <property type="entry name" value="P-loop containing nucleoside triphosphate hydrolases"/>
    <property type="match status" value="1"/>
</dbReference>
<dbReference type="PROSITE" id="PS00211">
    <property type="entry name" value="ABC_TRANSPORTER_1"/>
    <property type="match status" value="1"/>
</dbReference>
<feature type="domain" description="ABC transporter" evidence="7">
    <location>
        <begin position="6"/>
        <end position="236"/>
    </location>
</feature>
<dbReference type="InterPro" id="IPR003593">
    <property type="entry name" value="AAA+_ATPase"/>
</dbReference>
<dbReference type="GO" id="GO:0005524">
    <property type="term" value="F:ATP binding"/>
    <property type="evidence" value="ECO:0007669"/>
    <property type="project" value="UniProtKB-KW"/>
</dbReference>
<accession>A0A2A7SF98</accession>
<evidence type="ECO:0000256" key="4">
    <source>
        <dbReference type="ARBA" id="ARBA00022519"/>
    </source>
</evidence>
<keyword evidence="5" id="KW-0547">Nucleotide-binding</keyword>
<dbReference type="Proteomes" id="UP000220629">
    <property type="component" value="Unassembled WGS sequence"/>
</dbReference>
<evidence type="ECO:0000313" key="8">
    <source>
        <dbReference type="EMBL" id="PEH42337.1"/>
    </source>
</evidence>
<dbReference type="GO" id="GO:0016887">
    <property type="term" value="F:ATP hydrolysis activity"/>
    <property type="evidence" value="ECO:0007669"/>
    <property type="project" value="InterPro"/>
</dbReference>
<organism evidence="8 9">
    <name type="scientific">Burkholderia gladioli</name>
    <name type="common">Pseudomonas marginata</name>
    <name type="synonym">Phytomonas marginata</name>
    <dbReference type="NCBI Taxonomy" id="28095"/>
    <lineage>
        <taxon>Bacteria</taxon>
        <taxon>Pseudomonadati</taxon>
        <taxon>Pseudomonadota</taxon>
        <taxon>Betaproteobacteria</taxon>
        <taxon>Burkholderiales</taxon>
        <taxon>Burkholderiaceae</taxon>
        <taxon>Burkholderia</taxon>
    </lineage>
</organism>
<keyword evidence="6 8" id="KW-0067">ATP-binding</keyword>
<dbReference type="InterPro" id="IPR017871">
    <property type="entry name" value="ABC_transporter-like_CS"/>
</dbReference>
<gene>
    <name evidence="8" type="ORF">CRM94_09355</name>
</gene>
<dbReference type="InterPro" id="IPR003439">
    <property type="entry name" value="ABC_transporter-like_ATP-bd"/>
</dbReference>
<evidence type="ECO:0000256" key="6">
    <source>
        <dbReference type="ARBA" id="ARBA00022840"/>
    </source>
</evidence>
<keyword evidence="4" id="KW-0997">Cell inner membrane</keyword>
<protein>
    <submittedName>
        <fullName evidence="8">ABC transporter ATP-binding protein</fullName>
    </submittedName>
</protein>
<evidence type="ECO:0000313" key="9">
    <source>
        <dbReference type="Proteomes" id="UP000220629"/>
    </source>
</evidence>
<comment type="caution">
    <text evidence="8">The sequence shown here is derived from an EMBL/GenBank/DDBJ whole genome shotgun (WGS) entry which is preliminary data.</text>
</comment>
<evidence type="ECO:0000256" key="5">
    <source>
        <dbReference type="ARBA" id="ARBA00022741"/>
    </source>
</evidence>